<protein>
    <recommendedName>
        <fullName evidence="1">DUF6879 domain-containing protein</fullName>
    </recommendedName>
</protein>
<proteinExistence type="predicted"/>
<evidence type="ECO:0000313" key="3">
    <source>
        <dbReference type="Proteomes" id="UP000624183"/>
    </source>
</evidence>
<sequence length="175" mass="19729">MSQQLPPFADLLAQCTTSAVHLETRDVYATDVEDQDLKAWRAGELAGLDDRSSWWGWFHDAVADAVTRGVTVQRARVVSLPATEYIRFEHACTPRNLAAGEDVRWLPRDQALGLLLPAHDYWLFDGELVRWHHFAGDGTHLRDELDERPVSADRAGQAFAAVWDRAVPHAEFVLD</sequence>
<evidence type="ECO:0000313" key="2">
    <source>
        <dbReference type="EMBL" id="GGZ51909.1"/>
    </source>
</evidence>
<reference evidence="3" key="1">
    <citation type="journal article" date="2019" name="Int. J. Syst. Evol. Microbiol.">
        <title>The Global Catalogue of Microorganisms (GCM) 10K type strain sequencing project: providing services to taxonomists for standard genome sequencing and annotation.</title>
        <authorList>
            <consortium name="The Broad Institute Genomics Platform"/>
            <consortium name="The Broad Institute Genome Sequencing Center for Infectious Disease"/>
            <person name="Wu L."/>
            <person name="Ma J."/>
        </authorList>
    </citation>
    <scope>NUCLEOTIDE SEQUENCE [LARGE SCALE GENOMIC DNA]</scope>
    <source>
        <strain evidence="3">JCM 4602</strain>
    </source>
</reference>
<dbReference type="InterPro" id="IPR049244">
    <property type="entry name" value="DUF6879"/>
</dbReference>
<accession>A0ABQ3BMU7</accession>
<dbReference type="Pfam" id="PF21806">
    <property type="entry name" value="DUF6879"/>
    <property type="match status" value="1"/>
</dbReference>
<dbReference type="Proteomes" id="UP000624183">
    <property type="component" value="Unassembled WGS sequence"/>
</dbReference>
<feature type="domain" description="DUF6879" evidence="1">
    <location>
        <begin position="8"/>
        <end position="173"/>
    </location>
</feature>
<dbReference type="EMBL" id="BMUW01000004">
    <property type="protein sequence ID" value="GGZ51909.1"/>
    <property type="molecule type" value="Genomic_DNA"/>
</dbReference>
<evidence type="ECO:0000259" key="1">
    <source>
        <dbReference type="Pfam" id="PF21806"/>
    </source>
</evidence>
<keyword evidence="3" id="KW-1185">Reference proteome</keyword>
<comment type="caution">
    <text evidence="2">The sequence shown here is derived from an EMBL/GenBank/DDBJ whole genome shotgun (WGS) entry which is preliminary data.</text>
</comment>
<name>A0ABQ3BMU7_9ACTN</name>
<gene>
    <name evidence="2" type="ORF">GCM10010328_28280</name>
</gene>
<organism evidence="2 3">
    <name type="scientific">Streptomyces rubiginosohelvolus</name>
    <dbReference type="NCBI Taxonomy" id="67362"/>
    <lineage>
        <taxon>Bacteria</taxon>
        <taxon>Bacillati</taxon>
        <taxon>Actinomycetota</taxon>
        <taxon>Actinomycetes</taxon>
        <taxon>Kitasatosporales</taxon>
        <taxon>Streptomycetaceae</taxon>
        <taxon>Streptomyces</taxon>
    </lineage>
</organism>